<comment type="caution">
    <text evidence="1">The sequence shown here is derived from an EMBL/GenBank/DDBJ whole genome shotgun (WGS) entry which is preliminary data.</text>
</comment>
<accession>A0ACC1KZH0</accession>
<reference evidence="1" key="1">
    <citation type="submission" date="2022-07" db="EMBL/GenBank/DDBJ databases">
        <title>Phylogenomic reconstructions and comparative analyses of Kickxellomycotina fungi.</title>
        <authorList>
            <person name="Reynolds N.K."/>
            <person name="Stajich J.E."/>
            <person name="Barry K."/>
            <person name="Grigoriev I.V."/>
            <person name="Crous P."/>
            <person name="Smith M.E."/>
        </authorList>
    </citation>
    <scope>NUCLEOTIDE SEQUENCE</scope>
    <source>
        <strain evidence="1">BCRC 34780</strain>
    </source>
</reference>
<sequence>AGGPGVQCSSLNVSPLSGWHAGMSQAGTGEQMRVASAPRCAWSADCKMLASGDSAGRFEIFQVQAELNSWRSVYHIDFDHPVVACLWLANARKYGISRRADGPADGPVPPPPPHKGTNWDVDPSITIRRLPFFGPRNTQGEYALVVATADGQLVLVYQRDEEWVRVVAALRPDRQDSKTAEGGPWSSVPRGSITHADMMLVSKKWIYLSVHRAGAAPTTYSYEPGAIPDSLKHDGAITAPMVEVYRIQVEFASDYSPRLFATPLVVQPIIAGAALAGPEAPRVTHLKLITALNPEVRPVEKNVLGENHYFPLLFVSLGSLAAGGAAATAIQVWRLEGAPHAQQSAGDGPRRAPPLRLAHMWTEQRQGLLLSVIANRAERQQLRYLFAKPSDKDYRTLMLTWADGRVETLRNYQDREPGADCFGQCVPPVRSPAEWVIGSVLSPHYTAYFQLVMRPHTVELGTKHGCAAAADAGPAHESRVKPDAAVACTWSQSHARFRLGWTPLVADLAGAVNAHVQAHCGDLLAVRILNKEDPTDLVAMLANVATLEENQPMPARKAGPAGEPGAGRDDGHDVLAAPMSRTLLQALFRACTLLAGALKIKALELDPLSSATPYVRRLLGAIMQAQFLAQHNIQATSLGLLLHVASVVETRVCIVHEHLLQITTPAKSAFDVASRFSPDWRRLFPTTAALVLWCIDLLVALTRDTYLYFNVRCADRQGAMRPLCEADDAGAGAAAAREAACTQCFTGEQAGGLGDSCLLPGWVPSRLALLFHRPTLDAVRSLLTFAARLEADMLQRIHILNNLPPNAAAIPEYADMLQSREMLLSAAQQLAHALEYLPVGMQRLKDFLVEVEGLYADDDACMSVAAQAMLVSTSAVAGPFRKYLPQVARSFARHVLEPDATQPSLGHPAVPAALVLHDTRWIGVLACRANASGLPDGATVFETPWRVELPVVVADPRLIDADEDTLVPAAEVAEWARERSAFER</sequence>
<proteinExistence type="predicted"/>
<keyword evidence="2" id="KW-1185">Reference proteome</keyword>
<dbReference type="Proteomes" id="UP001140087">
    <property type="component" value="Unassembled WGS sequence"/>
</dbReference>
<gene>
    <name evidence="1" type="ORF">H4R21_004156</name>
</gene>
<evidence type="ECO:0000313" key="2">
    <source>
        <dbReference type="Proteomes" id="UP001140087"/>
    </source>
</evidence>
<name>A0ACC1KZH0_9FUNG</name>
<feature type="non-terminal residue" evidence="1">
    <location>
        <position position="984"/>
    </location>
</feature>
<evidence type="ECO:0000313" key="1">
    <source>
        <dbReference type="EMBL" id="KAJ2797853.1"/>
    </source>
</evidence>
<feature type="non-terminal residue" evidence="1">
    <location>
        <position position="1"/>
    </location>
</feature>
<organism evidence="1 2">
    <name type="scientific">Coemansia helicoidea</name>
    <dbReference type="NCBI Taxonomy" id="1286919"/>
    <lineage>
        <taxon>Eukaryota</taxon>
        <taxon>Fungi</taxon>
        <taxon>Fungi incertae sedis</taxon>
        <taxon>Zoopagomycota</taxon>
        <taxon>Kickxellomycotina</taxon>
        <taxon>Kickxellomycetes</taxon>
        <taxon>Kickxellales</taxon>
        <taxon>Kickxellaceae</taxon>
        <taxon>Coemansia</taxon>
    </lineage>
</organism>
<dbReference type="EMBL" id="JANBUN010001500">
    <property type="protein sequence ID" value="KAJ2797853.1"/>
    <property type="molecule type" value="Genomic_DNA"/>
</dbReference>
<protein>
    <submittedName>
        <fullName evidence="1">Uncharacterized protein</fullName>
    </submittedName>
</protein>